<keyword evidence="3" id="KW-0539">Nucleus</keyword>
<dbReference type="InterPro" id="IPR052285">
    <property type="entry name" value="NEXT_complex_subunit"/>
</dbReference>
<accession>A0A427AM43</accession>
<sequence>MNRFGGYCWTGSRRFGDSNSFQATTIKDPSPSCYGRFNHFEVSSKKVEGEAKDRKRDPRSASFGDRPSISSTQAQGGAFGRASLYVGDLDLAVNEGQLYDLFSQIAPVTSVRVCRDQTRNASLGYAYVNFHSLQDGKNHSNLN</sequence>
<dbReference type="Pfam" id="PF00076">
    <property type="entry name" value="RRM_1"/>
    <property type="match status" value="1"/>
</dbReference>
<reference evidence="7 8" key="1">
    <citation type="journal article" date="2014" name="Agronomy (Basel)">
        <title>A Draft Genome Sequence for Ensete ventricosum, the Drought-Tolerant Tree Against Hunger.</title>
        <authorList>
            <person name="Harrison J."/>
            <person name="Moore K.A."/>
            <person name="Paszkiewicz K."/>
            <person name="Jones T."/>
            <person name="Grant M."/>
            <person name="Ambacheew D."/>
            <person name="Muzemil S."/>
            <person name="Studholme D.J."/>
        </authorList>
    </citation>
    <scope>NUCLEOTIDE SEQUENCE [LARGE SCALE GENOMIC DNA]</scope>
</reference>
<dbReference type="EMBL" id="AMZH03001983">
    <property type="protein sequence ID" value="RRT77221.1"/>
    <property type="molecule type" value="Genomic_DNA"/>
</dbReference>
<comment type="subcellular location">
    <subcellularLocation>
        <location evidence="1">Nucleus</location>
        <location evidence="1">Nucleoplasm</location>
    </subcellularLocation>
</comment>
<evidence type="ECO:0000313" key="7">
    <source>
        <dbReference type="EMBL" id="RRT77221.1"/>
    </source>
</evidence>
<evidence type="ECO:0000256" key="1">
    <source>
        <dbReference type="ARBA" id="ARBA00004642"/>
    </source>
</evidence>
<dbReference type="SUPFAM" id="SSF54928">
    <property type="entry name" value="RNA-binding domain, RBD"/>
    <property type="match status" value="1"/>
</dbReference>
<dbReference type="GO" id="GO:0003723">
    <property type="term" value="F:RNA binding"/>
    <property type="evidence" value="ECO:0007669"/>
    <property type="project" value="UniProtKB-UniRule"/>
</dbReference>
<dbReference type="PANTHER" id="PTHR13798:SF11">
    <property type="entry name" value="RNA-BINDING PROTEIN 7-RELATED"/>
    <property type="match status" value="1"/>
</dbReference>
<evidence type="ECO:0000259" key="6">
    <source>
        <dbReference type="PROSITE" id="PS50102"/>
    </source>
</evidence>
<organism evidence="7 8">
    <name type="scientific">Ensete ventricosum</name>
    <name type="common">Abyssinian banana</name>
    <name type="synonym">Musa ensete</name>
    <dbReference type="NCBI Taxonomy" id="4639"/>
    <lineage>
        <taxon>Eukaryota</taxon>
        <taxon>Viridiplantae</taxon>
        <taxon>Streptophyta</taxon>
        <taxon>Embryophyta</taxon>
        <taxon>Tracheophyta</taxon>
        <taxon>Spermatophyta</taxon>
        <taxon>Magnoliopsida</taxon>
        <taxon>Liliopsida</taxon>
        <taxon>Zingiberales</taxon>
        <taxon>Musaceae</taxon>
        <taxon>Ensete</taxon>
    </lineage>
</organism>
<dbReference type="GO" id="GO:0005654">
    <property type="term" value="C:nucleoplasm"/>
    <property type="evidence" value="ECO:0007669"/>
    <property type="project" value="UniProtKB-SubCell"/>
</dbReference>
<feature type="region of interest" description="Disordered" evidence="5">
    <location>
        <begin position="44"/>
        <end position="74"/>
    </location>
</feature>
<feature type="domain" description="RRM" evidence="6">
    <location>
        <begin position="82"/>
        <end position="143"/>
    </location>
</feature>
<dbReference type="PANTHER" id="PTHR13798">
    <property type="entry name" value="RNA BINDING MOTIF RBM PROTEIN -RELATED"/>
    <property type="match status" value="1"/>
</dbReference>
<feature type="compositionally biased region" description="Basic and acidic residues" evidence="5">
    <location>
        <begin position="44"/>
        <end position="59"/>
    </location>
</feature>
<dbReference type="Proteomes" id="UP000287651">
    <property type="component" value="Unassembled WGS sequence"/>
</dbReference>
<evidence type="ECO:0000256" key="4">
    <source>
        <dbReference type="PROSITE-ProRule" id="PRU00176"/>
    </source>
</evidence>
<keyword evidence="2 4" id="KW-0694">RNA-binding</keyword>
<proteinExistence type="predicted"/>
<protein>
    <recommendedName>
        <fullName evidence="6">RRM domain-containing protein</fullName>
    </recommendedName>
</protein>
<dbReference type="AlphaFoldDB" id="A0A427AM43"/>
<gene>
    <name evidence="7" type="ORF">B296_00010999</name>
</gene>
<dbReference type="InterPro" id="IPR035979">
    <property type="entry name" value="RBD_domain_sf"/>
</dbReference>
<dbReference type="InterPro" id="IPR012677">
    <property type="entry name" value="Nucleotide-bd_a/b_plait_sf"/>
</dbReference>
<evidence type="ECO:0000313" key="8">
    <source>
        <dbReference type="Proteomes" id="UP000287651"/>
    </source>
</evidence>
<comment type="caution">
    <text evidence="7">The sequence shown here is derived from an EMBL/GenBank/DDBJ whole genome shotgun (WGS) entry which is preliminary data.</text>
</comment>
<dbReference type="Gene3D" id="3.30.70.330">
    <property type="match status" value="1"/>
</dbReference>
<evidence type="ECO:0000256" key="2">
    <source>
        <dbReference type="ARBA" id="ARBA00022884"/>
    </source>
</evidence>
<dbReference type="SMART" id="SM00360">
    <property type="entry name" value="RRM"/>
    <property type="match status" value="1"/>
</dbReference>
<name>A0A427AM43_ENSVE</name>
<evidence type="ECO:0000256" key="3">
    <source>
        <dbReference type="ARBA" id="ARBA00023242"/>
    </source>
</evidence>
<evidence type="ECO:0000256" key="5">
    <source>
        <dbReference type="SAM" id="MobiDB-lite"/>
    </source>
</evidence>
<dbReference type="PROSITE" id="PS50102">
    <property type="entry name" value="RRM"/>
    <property type="match status" value="1"/>
</dbReference>
<dbReference type="InterPro" id="IPR000504">
    <property type="entry name" value="RRM_dom"/>
</dbReference>